<evidence type="ECO:0000313" key="10">
    <source>
        <dbReference type="Proteomes" id="UP000507470"/>
    </source>
</evidence>
<dbReference type="PROSITE" id="PS00022">
    <property type="entry name" value="EGF_1"/>
    <property type="match status" value="2"/>
</dbReference>
<dbReference type="InterPro" id="IPR000742">
    <property type="entry name" value="EGF"/>
</dbReference>
<feature type="domain" description="EGF-like" evidence="7">
    <location>
        <begin position="45"/>
        <end position="81"/>
    </location>
</feature>
<keyword evidence="1 6" id="KW-0245">EGF-like domain</keyword>
<dbReference type="PROSITE" id="PS00010">
    <property type="entry name" value="ASX_HYDROXYL"/>
    <property type="match status" value="1"/>
</dbReference>
<dbReference type="SMART" id="SM00179">
    <property type="entry name" value="EGF_CA"/>
    <property type="match status" value="2"/>
</dbReference>
<dbReference type="PROSITE" id="PS01186">
    <property type="entry name" value="EGF_2"/>
    <property type="match status" value="2"/>
</dbReference>
<evidence type="ECO:0000259" key="7">
    <source>
        <dbReference type="PROSITE" id="PS50026"/>
    </source>
</evidence>
<keyword evidence="10" id="KW-1185">Reference proteome</keyword>
<keyword evidence="5" id="KW-0325">Glycoprotein</keyword>
<dbReference type="GO" id="GO:0043025">
    <property type="term" value="C:neuronal cell body"/>
    <property type="evidence" value="ECO:0007669"/>
    <property type="project" value="TreeGrafter"/>
</dbReference>
<dbReference type="Pfam" id="PF00008">
    <property type="entry name" value="EGF"/>
    <property type="match status" value="2"/>
</dbReference>
<dbReference type="AlphaFoldDB" id="A0A6J8D0X3"/>
<dbReference type="GO" id="GO:0008046">
    <property type="term" value="F:axon guidance receptor activity"/>
    <property type="evidence" value="ECO:0007669"/>
    <property type="project" value="TreeGrafter"/>
</dbReference>
<dbReference type="FunFam" id="2.10.25.10:FF:000012">
    <property type="entry name" value="Delta-like protein"/>
    <property type="match status" value="1"/>
</dbReference>
<dbReference type="InterPro" id="IPR007110">
    <property type="entry name" value="Ig-like_dom"/>
</dbReference>
<evidence type="ECO:0008006" key="11">
    <source>
        <dbReference type="Google" id="ProtNLM"/>
    </source>
</evidence>
<dbReference type="CDD" id="cd00096">
    <property type="entry name" value="Ig"/>
    <property type="match status" value="1"/>
</dbReference>
<dbReference type="InterPro" id="IPR003599">
    <property type="entry name" value="Ig_sub"/>
</dbReference>
<dbReference type="EMBL" id="CACVKT020006434">
    <property type="protein sequence ID" value="CAC5401496.1"/>
    <property type="molecule type" value="Genomic_DNA"/>
</dbReference>
<proteinExistence type="predicted"/>
<reference evidence="9 10" key="1">
    <citation type="submission" date="2020-06" db="EMBL/GenBank/DDBJ databases">
        <authorList>
            <person name="Li R."/>
            <person name="Bekaert M."/>
        </authorList>
    </citation>
    <scope>NUCLEOTIDE SEQUENCE [LARGE SCALE GENOMIC DNA]</scope>
    <source>
        <strain evidence="10">wild</strain>
    </source>
</reference>
<feature type="domain" description="Ig-like" evidence="8">
    <location>
        <begin position="228"/>
        <end position="312"/>
    </location>
</feature>
<name>A0A6J8D0X3_MYTCO</name>
<evidence type="ECO:0000256" key="5">
    <source>
        <dbReference type="ARBA" id="ARBA00023180"/>
    </source>
</evidence>
<dbReference type="InterPro" id="IPR013783">
    <property type="entry name" value="Ig-like_fold"/>
</dbReference>
<evidence type="ECO:0000256" key="6">
    <source>
        <dbReference type="PROSITE-ProRule" id="PRU00076"/>
    </source>
</evidence>
<dbReference type="GO" id="GO:0007156">
    <property type="term" value="P:homophilic cell adhesion via plasma membrane adhesion molecules"/>
    <property type="evidence" value="ECO:0007669"/>
    <property type="project" value="TreeGrafter"/>
</dbReference>
<dbReference type="SUPFAM" id="SSF48726">
    <property type="entry name" value="Immunoglobulin"/>
    <property type="match status" value="2"/>
</dbReference>
<dbReference type="GO" id="GO:0030424">
    <property type="term" value="C:axon"/>
    <property type="evidence" value="ECO:0007669"/>
    <property type="project" value="TreeGrafter"/>
</dbReference>
<dbReference type="PANTHER" id="PTHR45080:SF8">
    <property type="entry name" value="IG-LIKE DOMAIN-CONTAINING PROTEIN"/>
    <property type="match status" value="1"/>
</dbReference>
<dbReference type="GO" id="GO:0050808">
    <property type="term" value="P:synapse organization"/>
    <property type="evidence" value="ECO:0007669"/>
    <property type="project" value="TreeGrafter"/>
</dbReference>
<dbReference type="InterPro" id="IPR009030">
    <property type="entry name" value="Growth_fac_rcpt_cys_sf"/>
</dbReference>
<accession>A0A6J8D0X3</accession>
<dbReference type="InterPro" id="IPR003598">
    <property type="entry name" value="Ig_sub2"/>
</dbReference>
<dbReference type="Gene3D" id="2.60.40.10">
    <property type="entry name" value="Immunoglobulins"/>
    <property type="match status" value="2"/>
</dbReference>
<evidence type="ECO:0000259" key="8">
    <source>
        <dbReference type="PROSITE" id="PS50835"/>
    </source>
</evidence>
<dbReference type="Pfam" id="PF07679">
    <property type="entry name" value="I-set"/>
    <property type="match status" value="2"/>
</dbReference>
<dbReference type="GO" id="GO:0005509">
    <property type="term" value="F:calcium ion binding"/>
    <property type="evidence" value="ECO:0007669"/>
    <property type="project" value="InterPro"/>
</dbReference>
<dbReference type="SMART" id="SM00409">
    <property type="entry name" value="IG"/>
    <property type="match status" value="2"/>
</dbReference>
<feature type="domain" description="Ig-like" evidence="8">
    <location>
        <begin position="130"/>
        <end position="220"/>
    </location>
</feature>
<sequence length="345" mass="38007">MNRADLTGLNITDEYQFMAGVFKQIDLGEILERTFFEVATSWSGSEDKCSSYPCQNNGTCTSRGDEYTCHCPVGYGGNDCQLDINVCDNLACMNGGQCSDINNGYHCSCPLGFTGEYCQHATGKVLLTRPTIRALSSVQVNLHSGAKLQCNVTGYPVPSITWKYHNVEIEYWFSVFLLQTFLPYTGNVLVIDDVTSDKTGYYTCIATNDVGMSQAQIQLDAIKVSDITRIITLPTAAVIMTGHSHNFTCIATGQPPPSIEWTFETFIHHSTTMPPHQLHHQGKTLTLHAIKAQESGTLTCTARNDIGDEQVSVPVIFNMRKFKSISKSIYSCVLGAVTFNVTKPF</sequence>
<dbReference type="SMART" id="SM00408">
    <property type="entry name" value="IGc2"/>
    <property type="match status" value="2"/>
</dbReference>
<evidence type="ECO:0000256" key="1">
    <source>
        <dbReference type="ARBA" id="ARBA00022536"/>
    </source>
</evidence>
<dbReference type="GO" id="GO:0005886">
    <property type="term" value="C:plasma membrane"/>
    <property type="evidence" value="ECO:0007669"/>
    <property type="project" value="TreeGrafter"/>
</dbReference>
<dbReference type="FunFam" id="2.10.25.10:FF:000066">
    <property type="entry name" value="FAT atypical cadherin 4"/>
    <property type="match status" value="1"/>
</dbReference>
<dbReference type="CDD" id="cd00054">
    <property type="entry name" value="EGF_CA"/>
    <property type="match status" value="2"/>
</dbReference>
<dbReference type="SUPFAM" id="SSF57184">
    <property type="entry name" value="Growth factor receptor domain"/>
    <property type="match status" value="1"/>
</dbReference>
<feature type="disulfide bond" evidence="6">
    <location>
        <begin position="71"/>
        <end position="80"/>
    </location>
</feature>
<keyword evidence="4 6" id="KW-1015">Disulfide bond</keyword>
<evidence type="ECO:0000256" key="3">
    <source>
        <dbReference type="ARBA" id="ARBA00022737"/>
    </source>
</evidence>
<evidence type="ECO:0000256" key="2">
    <source>
        <dbReference type="ARBA" id="ARBA00022729"/>
    </source>
</evidence>
<dbReference type="InterPro" id="IPR036179">
    <property type="entry name" value="Ig-like_dom_sf"/>
</dbReference>
<dbReference type="SMART" id="SM00181">
    <property type="entry name" value="EGF"/>
    <property type="match status" value="2"/>
</dbReference>
<organism evidence="9 10">
    <name type="scientific">Mytilus coruscus</name>
    <name type="common">Sea mussel</name>
    <dbReference type="NCBI Taxonomy" id="42192"/>
    <lineage>
        <taxon>Eukaryota</taxon>
        <taxon>Metazoa</taxon>
        <taxon>Spiralia</taxon>
        <taxon>Lophotrochozoa</taxon>
        <taxon>Mollusca</taxon>
        <taxon>Bivalvia</taxon>
        <taxon>Autobranchia</taxon>
        <taxon>Pteriomorphia</taxon>
        <taxon>Mytilida</taxon>
        <taxon>Mytiloidea</taxon>
        <taxon>Mytilidae</taxon>
        <taxon>Mytilinae</taxon>
        <taxon>Mytilus</taxon>
    </lineage>
</organism>
<protein>
    <recommendedName>
        <fullName evidence="11">HMCN</fullName>
    </recommendedName>
</protein>
<dbReference type="InterPro" id="IPR001881">
    <property type="entry name" value="EGF-like_Ca-bd_dom"/>
</dbReference>
<dbReference type="InterPro" id="IPR000152">
    <property type="entry name" value="EGF-type_Asp/Asn_hydroxyl_site"/>
</dbReference>
<dbReference type="OrthoDB" id="6162260at2759"/>
<dbReference type="Proteomes" id="UP000507470">
    <property type="component" value="Unassembled WGS sequence"/>
</dbReference>
<evidence type="ECO:0000313" key="9">
    <source>
        <dbReference type="EMBL" id="CAC5401496.1"/>
    </source>
</evidence>
<dbReference type="PANTHER" id="PTHR45080">
    <property type="entry name" value="CONTACTIN 5"/>
    <property type="match status" value="1"/>
</dbReference>
<keyword evidence="3" id="KW-0677">Repeat</keyword>
<keyword evidence="2" id="KW-0732">Signal</keyword>
<dbReference type="InterPro" id="IPR050958">
    <property type="entry name" value="Cell_Adh-Cytoskel_Orgn"/>
</dbReference>
<gene>
    <name evidence="9" type="ORF">MCOR_35576</name>
</gene>
<dbReference type="PRINTS" id="PR00010">
    <property type="entry name" value="EGFBLOOD"/>
</dbReference>
<dbReference type="PROSITE" id="PS50026">
    <property type="entry name" value="EGF_3"/>
    <property type="match status" value="2"/>
</dbReference>
<evidence type="ECO:0000256" key="4">
    <source>
        <dbReference type="ARBA" id="ARBA00023157"/>
    </source>
</evidence>
<dbReference type="Gene3D" id="2.10.25.10">
    <property type="entry name" value="Laminin"/>
    <property type="match status" value="2"/>
</dbReference>
<comment type="caution">
    <text evidence="6">Lacks conserved residue(s) required for the propagation of feature annotation.</text>
</comment>
<feature type="disulfide bond" evidence="6">
    <location>
        <begin position="109"/>
        <end position="118"/>
    </location>
</feature>
<dbReference type="InterPro" id="IPR013098">
    <property type="entry name" value="Ig_I-set"/>
</dbReference>
<dbReference type="PROSITE" id="PS50835">
    <property type="entry name" value="IG_LIKE"/>
    <property type="match status" value="2"/>
</dbReference>
<feature type="domain" description="EGF-like" evidence="7">
    <location>
        <begin position="83"/>
        <end position="119"/>
    </location>
</feature>